<dbReference type="AlphaFoldDB" id="A0A0F7TP92"/>
<accession>A0A0F7TP92</accession>
<organism evidence="2 3">
    <name type="scientific">Penicillium brasilianum</name>
    <dbReference type="NCBI Taxonomy" id="104259"/>
    <lineage>
        <taxon>Eukaryota</taxon>
        <taxon>Fungi</taxon>
        <taxon>Dikarya</taxon>
        <taxon>Ascomycota</taxon>
        <taxon>Pezizomycotina</taxon>
        <taxon>Eurotiomycetes</taxon>
        <taxon>Eurotiomycetidae</taxon>
        <taxon>Eurotiales</taxon>
        <taxon>Aspergillaceae</taxon>
        <taxon>Penicillium</taxon>
    </lineage>
</organism>
<protein>
    <recommendedName>
        <fullName evidence="4">Lysine-specific metallo-endopeptidase domain-containing protein</fullName>
    </recommendedName>
</protein>
<dbReference type="EMBL" id="CDHK01000006">
    <property type="protein sequence ID" value="CEJ58524.1"/>
    <property type="molecule type" value="Genomic_DNA"/>
</dbReference>
<dbReference type="OrthoDB" id="4369182at2759"/>
<evidence type="ECO:0000313" key="3">
    <source>
        <dbReference type="Proteomes" id="UP000042958"/>
    </source>
</evidence>
<dbReference type="Proteomes" id="UP000042958">
    <property type="component" value="Unassembled WGS sequence"/>
</dbReference>
<feature type="chain" id="PRO_5002522562" description="Lysine-specific metallo-endopeptidase domain-containing protein" evidence="1">
    <location>
        <begin position="24"/>
        <end position="390"/>
    </location>
</feature>
<reference evidence="3" key="1">
    <citation type="journal article" date="2015" name="Genome Announc.">
        <title>Draft genome sequence of the fungus Penicillium brasilianum MG11.</title>
        <authorList>
            <person name="Horn F."/>
            <person name="Linde J."/>
            <person name="Mattern D.J."/>
            <person name="Walther G."/>
            <person name="Guthke R."/>
            <person name="Brakhage A.A."/>
            <person name="Valiante V."/>
        </authorList>
    </citation>
    <scope>NUCLEOTIDE SEQUENCE [LARGE SCALE GENOMIC DNA]</scope>
    <source>
        <strain evidence="3">MG11</strain>
    </source>
</reference>
<gene>
    <name evidence="2" type="ORF">PMG11_07178</name>
</gene>
<feature type="signal peptide" evidence="1">
    <location>
        <begin position="1"/>
        <end position="23"/>
    </location>
</feature>
<name>A0A0F7TP92_PENBI</name>
<evidence type="ECO:0008006" key="4">
    <source>
        <dbReference type="Google" id="ProtNLM"/>
    </source>
</evidence>
<proteinExistence type="predicted"/>
<keyword evidence="1" id="KW-0732">Signal</keyword>
<evidence type="ECO:0000256" key="1">
    <source>
        <dbReference type="SAM" id="SignalP"/>
    </source>
</evidence>
<keyword evidence="3" id="KW-1185">Reference proteome</keyword>
<sequence length="390" mass="42432">MLASRALLLLLYLFSFCSNPVTAVVVPQSVTVQRTTSELFQIGDSTTGGACSSDQIDTIDGWLKECVEILNAALTAYHSYSTSYTYRTMFSLWLSMSWDDNEIADFFEAYWELIGTRLAGVATFLSGGGITGGSGDLPYLFCSDSFAQKQEWEYTAIDGTGAEMVKERDDNGEPTSYYTIQEVYPNLKQMQLEGEYDPDPTNTNKNIAPFLVSRLNGYVFDASGKDELCAKPKRVAATSRSDTNAGSEAGSPEGFTYATFNRHVYFCDTAFVANPGAPHGYENLADVVSSSNYPTAGAKTDPSAFTSLSATLYHELFHLTDSDGTDSDGPGLGYYLASDIMGISWDSRLKALLNAPEPYVFFSMGAYILQNSPSTATPPVFFGPPGWILA</sequence>
<evidence type="ECO:0000313" key="2">
    <source>
        <dbReference type="EMBL" id="CEJ58524.1"/>
    </source>
</evidence>